<evidence type="ECO:0000313" key="4">
    <source>
        <dbReference type="Proteomes" id="UP000008141"/>
    </source>
</evidence>
<feature type="compositionally biased region" description="Acidic residues" evidence="1">
    <location>
        <begin position="370"/>
        <end position="381"/>
    </location>
</feature>
<feature type="compositionally biased region" description="Acidic residues" evidence="1">
    <location>
        <begin position="481"/>
        <end position="506"/>
    </location>
</feature>
<dbReference type="OMA" id="FDSEDAW"/>
<dbReference type="InParanoid" id="E1ZGW8"/>
<dbReference type="PANTHER" id="PTHR36005:SF1">
    <property type="entry name" value="DNA LIGASE-LIKE PROTEIN"/>
    <property type="match status" value="1"/>
</dbReference>
<dbReference type="AlphaFoldDB" id="E1ZGW8"/>
<feature type="compositionally biased region" description="Gly residues" evidence="1">
    <location>
        <begin position="632"/>
        <end position="645"/>
    </location>
</feature>
<name>E1ZGW8_CHLVA</name>
<feature type="compositionally biased region" description="Acidic residues" evidence="1">
    <location>
        <begin position="282"/>
        <end position="309"/>
    </location>
</feature>
<accession>E1ZGW8</accession>
<feature type="compositionally biased region" description="Low complexity" evidence="1">
    <location>
        <begin position="38"/>
        <end position="58"/>
    </location>
</feature>
<dbReference type="Pfam" id="PF09444">
    <property type="entry name" value="MRC1"/>
    <property type="match status" value="1"/>
</dbReference>
<protein>
    <recommendedName>
        <fullName evidence="2">DNA replication checkpoint mediator MRC1 domain-containing protein</fullName>
    </recommendedName>
</protein>
<keyword evidence="4" id="KW-1185">Reference proteome</keyword>
<feature type="region of interest" description="Disordered" evidence="1">
    <location>
        <begin position="665"/>
        <end position="829"/>
    </location>
</feature>
<evidence type="ECO:0000256" key="1">
    <source>
        <dbReference type="SAM" id="MobiDB-lite"/>
    </source>
</evidence>
<feature type="compositionally biased region" description="Low complexity" evidence="1">
    <location>
        <begin position="236"/>
        <end position="258"/>
    </location>
</feature>
<feature type="region of interest" description="Disordered" evidence="1">
    <location>
        <begin position="1"/>
        <end position="97"/>
    </location>
</feature>
<dbReference type="STRING" id="554065.E1ZGW8"/>
<feature type="region of interest" description="Disordered" evidence="1">
    <location>
        <begin position="112"/>
        <end position="178"/>
    </location>
</feature>
<dbReference type="Proteomes" id="UP000008141">
    <property type="component" value="Unassembled WGS sequence"/>
</dbReference>
<feature type="region of interest" description="Disordered" evidence="1">
    <location>
        <begin position="555"/>
        <end position="648"/>
    </location>
</feature>
<feature type="region of interest" description="Disordered" evidence="1">
    <location>
        <begin position="236"/>
        <end position="520"/>
    </location>
</feature>
<dbReference type="PANTHER" id="PTHR36005">
    <property type="entry name" value="DNA LIGASE-LIKE PROTEIN"/>
    <property type="match status" value="1"/>
</dbReference>
<proteinExistence type="predicted"/>
<feature type="compositionally biased region" description="Basic and acidic residues" evidence="1">
    <location>
        <begin position="576"/>
        <end position="585"/>
    </location>
</feature>
<feature type="compositionally biased region" description="Acidic residues" evidence="1">
    <location>
        <begin position="338"/>
        <end position="357"/>
    </location>
</feature>
<dbReference type="GeneID" id="17354529"/>
<gene>
    <name evidence="3" type="ORF">CHLNCDRAFT_134835</name>
</gene>
<dbReference type="EMBL" id="GL433846">
    <property type="protein sequence ID" value="EFN54824.1"/>
    <property type="molecule type" value="Genomic_DNA"/>
</dbReference>
<feature type="compositionally biased region" description="Gly residues" evidence="1">
    <location>
        <begin position="157"/>
        <end position="168"/>
    </location>
</feature>
<feature type="compositionally biased region" description="Low complexity" evidence="1">
    <location>
        <begin position="266"/>
        <end position="281"/>
    </location>
</feature>
<feature type="domain" description="DNA replication checkpoint mediator MRC1" evidence="2">
    <location>
        <begin position="475"/>
        <end position="576"/>
    </location>
</feature>
<organism evidence="4">
    <name type="scientific">Chlorella variabilis</name>
    <name type="common">Green alga</name>
    <dbReference type="NCBI Taxonomy" id="554065"/>
    <lineage>
        <taxon>Eukaryota</taxon>
        <taxon>Viridiplantae</taxon>
        <taxon>Chlorophyta</taxon>
        <taxon>core chlorophytes</taxon>
        <taxon>Trebouxiophyceae</taxon>
        <taxon>Chlorellales</taxon>
        <taxon>Chlorellaceae</taxon>
        <taxon>Chlorella clade</taxon>
        <taxon>Chlorella</taxon>
    </lineage>
</organism>
<evidence type="ECO:0000313" key="3">
    <source>
        <dbReference type="EMBL" id="EFN54824.1"/>
    </source>
</evidence>
<evidence type="ECO:0000259" key="2">
    <source>
        <dbReference type="Pfam" id="PF09444"/>
    </source>
</evidence>
<sequence>MEDLEDSVASLPFAPQGEEVTQGPRKLGRLRKAREAAENAQPNANAAPASPAQPAASEQEGEKGDDGSDQEPGSPAREQQEEEEAPPSPSHQARLAAAARLPCSLTCEGDYFDEEDELEQQYVRRTQPAPAASADDSGDEEEGGRGGGDSEAEVSGASGGSASPGGSPGTMELLAADTQRILRETAARDRLGKGHKIEIKPLSSILDRIKQRQALAIARAPKPAMPDVGSFEDILAQARQQAAPPAAAEPAGCAPDGEQGAGGEQQGAAAGEQAAAAAGAGAEEEQAAGEEDGSCDGDDLLIMSSDEEGGGGGDVRLVELPSTTKKANRMPFIRTQEDAFEDVLIDDGYDSEEDFEGDKEGGSSAGGDSSDSEEEEEEGSEEAGGPPSPTGSDARKEGEAADGSPAEPAHASPSQQTAGPSEGGCQRQAGASPPADGAQQGEAEVEDGEEAAKPSSASGGDAPAVVVPKRNNKLQRMFLDMEAELSDEEGAAPGSEDEDEDVDDQGELAGLIGQSKETSKDLKLRALLHRQWAEQQDDKELQQVMRGLKNGFRRRRGAGFLDDDEDELAGRRRRARAGDGEDKEGGGAALPWPSPFGAAAGSDEEAEDEDLLRKAKQGMLLAESQGMELDGGDGGGGGLGGGGGIPLDEGSQEVLGLLARSCASEPQLGASGGSGPLPRSRFAPPGAPAALVSLGSDPTNNRLPGGGGGGGASSLSRGPSFVGRQPTVQRVASSSGMGGGGRSYVFGRDDSNSAMPADKGVTAGEAGSGGEEAGPTSFANLRQLAGMPAPGPKPRKRGGGTLVSRLKAPAHRSGKEPAGSGQASQGASADAAAAAVAILAAGGRGAK</sequence>
<dbReference type="OrthoDB" id="515488at2759"/>
<dbReference type="InterPro" id="IPR018564">
    <property type="entry name" value="Repl_chkpnt_MRC1_dom"/>
</dbReference>
<dbReference type="RefSeq" id="XP_005846926.1">
    <property type="nucleotide sequence ID" value="XM_005846864.1"/>
</dbReference>
<reference evidence="3 4" key="1">
    <citation type="journal article" date="2010" name="Plant Cell">
        <title>The Chlorella variabilis NC64A genome reveals adaptation to photosymbiosis, coevolution with viruses, and cryptic sex.</title>
        <authorList>
            <person name="Blanc G."/>
            <person name="Duncan G."/>
            <person name="Agarkova I."/>
            <person name="Borodovsky M."/>
            <person name="Gurnon J."/>
            <person name="Kuo A."/>
            <person name="Lindquist E."/>
            <person name="Lucas S."/>
            <person name="Pangilinan J."/>
            <person name="Polle J."/>
            <person name="Salamov A."/>
            <person name="Terry A."/>
            <person name="Yamada T."/>
            <person name="Dunigan D.D."/>
            <person name="Grigoriev I.V."/>
            <person name="Claverie J.M."/>
            <person name="Van Etten J.L."/>
        </authorList>
    </citation>
    <scope>NUCLEOTIDE SEQUENCE [LARGE SCALE GENOMIC DNA]</scope>
    <source>
        <strain evidence="3 4">NC64A</strain>
    </source>
</reference>
<dbReference type="KEGG" id="cvr:CHLNCDRAFT_134835"/>
<feature type="compositionally biased region" description="Low complexity" evidence="1">
    <location>
        <begin position="818"/>
        <end position="829"/>
    </location>
</feature>